<sequence>MRETVRQAARNCPTELAMEVVGGKWKVVILEHLAARTMRFGELQRSLGAVTARMLTRQLRELETDGLITRTVHPEVPPRVEYALSELGRTLVPIIAQLRAWGEEYRAGLAAEPGSPARA</sequence>
<dbReference type="AlphaFoldDB" id="A0A1M6SJV7"/>
<dbReference type="Gene3D" id="1.10.10.10">
    <property type="entry name" value="Winged helix-like DNA-binding domain superfamily/Winged helix DNA-binding domain"/>
    <property type="match status" value="1"/>
</dbReference>
<keyword evidence="6" id="KW-1185">Reference proteome</keyword>
<keyword evidence="3" id="KW-0804">Transcription</keyword>
<dbReference type="InterPro" id="IPR036388">
    <property type="entry name" value="WH-like_DNA-bd_sf"/>
</dbReference>
<dbReference type="InterPro" id="IPR002577">
    <property type="entry name" value="HTH_HxlR"/>
</dbReference>
<dbReference type="STRING" id="1848.SAMN05443637_106190"/>
<dbReference type="PANTHER" id="PTHR33204">
    <property type="entry name" value="TRANSCRIPTIONAL REGULATOR, MARR FAMILY"/>
    <property type="match status" value="1"/>
</dbReference>
<organism evidence="5 6">
    <name type="scientific">Pseudonocardia thermophila</name>
    <dbReference type="NCBI Taxonomy" id="1848"/>
    <lineage>
        <taxon>Bacteria</taxon>
        <taxon>Bacillati</taxon>
        <taxon>Actinomycetota</taxon>
        <taxon>Actinomycetes</taxon>
        <taxon>Pseudonocardiales</taxon>
        <taxon>Pseudonocardiaceae</taxon>
        <taxon>Pseudonocardia</taxon>
    </lineage>
</organism>
<dbReference type="RefSeq" id="WP_073456776.1">
    <property type="nucleotide sequence ID" value="NZ_CALGVN010000062.1"/>
</dbReference>
<feature type="domain" description="HTH hxlR-type" evidence="4">
    <location>
        <begin position="12"/>
        <end position="110"/>
    </location>
</feature>
<evidence type="ECO:0000313" key="5">
    <source>
        <dbReference type="EMBL" id="SHK45022.1"/>
    </source>
</evidence>
<reference evidence="5 6" key="1">
    <citation type="submission" date="2016-11" db="EMBL/GenBank/DDBJ databases">
        <authorList>
            <person name="Jaros S."/>
            <person name="Januszkiewicz K."/>
            <person name="Wedrychowicz H."/>
        </authorList>
    </citation>
    <scope>NUCLEOTIDE SEQUENCE [LARGE SCALE GENOMIC DNA]</scope>
    <source>
        <strain evidence="5 6">DSM 43832</strain>
    </source>
</reference>
<dbReference type="InterPro" id="IPR036390">
    <property type="entry name" value="WH_DNA-bd_sf"/>
</dbReference>
<gene>
    <name evidence="5" type="ORF">SAMN05443637_106190</name>
</gene>
<keyword evidence="2" id="KW-0238">DNA-binding</keyword>
<dbReference type="PROSITE" id="PS51118">
    <property type="entry name" value="HTH_HXLR"/>
    <property type="match status" value="1"/>
</dbReference>
<dbReference type="EMBL" id="FRAP01000006">
    <property type="protein sequence ID" value="SHK45022.1"/>
    <property type="molecule type" value="Genomic_DNA"/>
</dbReference>
<dbReference type="Pfam" id="PF01638">
    <property type="entry name" value="HxlR"/>
    <property type="match status" value="1"/>
</dbReference>
<evidence type="ECO:0000256" key="1">
    <source>
        <dbReference type="ARBA" id="ARBA00023015"/>
    </source>
</evidence>
<dbReference type="GO" id="GO:0003677">
    <property type="term" value="F:DNA binding"/>
    <property type="evidence" value="ECO:0007669"/>
    <property type="project" value="UniProtKB-KW"/>
</dbReference>
<name>A0A1M6SJV7_PSETH</name>
<dbReference type="Proteomes" id="UP000184363">
    <property type="component" value="Unassembled WGS sequence"/>
</dbReference>
<proteinExistence type="predicted"/>
<accession>A0A1M6SJV7</accession>
<evidence type="ECO:0000256" key="3">
    <source>
        <dbReference type="ARBA" id="ARBA00023163"/>
    </source>
</evidence>
<protein>
    <submittedName>
        <fullName evidence="5">Transcriptional regulator, HxlR family</fullName>
    </submittedName>
</protein>
<evidence type="ECO:0000259" key="4">
    <source>
        <dbReference type="PROSITE" id="PS51118"/>
    </source>
</evidence>
<evidence type="ECO:0000313" key="6">
    <source>
        <dbReference type="Proteomes" id="UP000184363"/>
    </source>
</evidence>
<dbReference type="PANTHER" id="PTHR33204:SF29">
    <property type="entry name" value="TRANSCRIPTIONAL REGULATOR"/>
    <property type="match status" value="1"/>
</dbReference>
<keyword evidence="1" id="KW-0805">Transcription regulation</keyword>
<dbReference type="SUPFAM" id="SSF46785">
    <property type="entry name" value="Winged helix' DNA-binding domain"/>
    <property type="match status" value="1"/>
</dbReference>
<evidence type="ECO:0000256" key="2">
    <source>
        <dbReference type="ARBA" id="ARBA00023125"/>
    </source>
</evidence>